<name>A0ABR0SIM8_9HYPO</name>
<proteinExistence type="inferred from homology"/>
<protein>
    <submittedName>
        <fullName evidence="4">Norsolorinic acid ketoreductase nor1</fullName>
    </submittedName>
</protein>
<reference evidence="4 5" key="1">
    <citation type="submission" date="2024-01" db="EMBL/GenBank/DDBJ databases">
        <title>Complete genome of Cladobotryum mycophilum ATHUM6906.</title>
        <authorList>
            <person name="Christinaki A.C."/>
            <person name="Myridakis A.I."/>
            <person name="Kouvelis V.N."/>
        </authorList>
    </citation>
    <scope>NUCLEOTIDE SEQUENCE [LARGE SCALE GENOMIC DNA]</scope>
    <source>
        <strain evidence="4 5">ATHUM6906</strain>
    </source>
</reference>
<dbReference type="Proteomes" id="UP001338125">
    <property type="component" value="Unassembled WGS sequence"/>
</dbReference>
<dbReference type="PANTHER" id="PTHR43544">
    <property type="entry name" value="SHORT-CHAIN DEHYDROGENASE/REDUCTASE"/>
    <property type="match status" value="1"/>
</dbReference>
<keyword evidence="5" id="KW-1185">Reference proteome</keyword>
<evidence type="ECO:0000256" key="1">
    <source>
        <dbReference type="ARBA" id="ARBA00006484"/>
    </source>
</evidence>
<accession>A0ABR0SIM8</accession>
<sequence>MAPTTNVFITGVSRGLGKALAATYLSRPNHLVIGSVRDLAAAKELDSLPVAEGSKLSLVKIEVTKSTDFADAVKKIQGEGVEKLDLVIANAGISGKIGGVAAAQLDDVREVFEVNVVGVVALFQATLPLLTKSESPKWVSIGTISGTIGGMEQIAAFPTVPYGISKAGLNFATRAIHFNHPNLTAFVIHPGWVKTDMGNGNAKAFGLAEAFHNIDDSIKGVVKIINGATREETSGKFIDFEGASVAW</sequence>
<gene>
    <name evidence="4" type="ORF">PT974_05401</name>
</gene>
<dbReference type="InterPro" id="IPR002347">
    <property type="entry name" value="SDR_fam"/>
</dbReference>
<organism evidence="4 5">
    <name type="scientific">Cladobotryum mycophilum</name>
    <dbReference type="NCBI Taxonomy" id="491253"/>
    <lineage>
        <taxon>Eukaryota</taxon>
        <taxon>Fungi</taxon>
        <taxon>Dikarya</taxon>
        <taxon>Ascomycota</taxon>
        <taxon>Pezizomycotina</taxon>
        <taxon>Sordariomycetes</taxon>
        <taxon>Hypocreomycetidae</taxon>
        <taxon>Hypocreales</taxon>
        <taxon>Hypocreaceae</taxon>
        <taxon>Cladobotryum</taxon>
    </lineage>
</organism>
<evidence type="ECO:0000256" key="2">
    <source>
        <dbReference type="ARBA" id="ARBA00022857"/>
    </source>
</evidence>
<evidence type="ECO:0000313" key="5">
    <source>
        <dbReference type="Proteomes" id="UP001338125"/>
    </source>
</evidence>
<dbReference type="EMBL" id="JAVFKD010000012">
    <property type="protein sequence ID" value="KAK5992005.1"/>
    <property type="molecule type" value="Genomic_DNA"/>
</dbReference>
<comment type="caution">
    <text evidence="4">The sequence shown here is derived from an EMBL/GenBank/DDBJ whole genome shotgun (WGS) entry which is preliminary data.</text>
</comment>
<keyword evidence="2" id="KW-0521">NADP</keyword>
<dbReference type="PRINTS" id="PR00081">
    <property type="entry name" value="GDHRDH"/>
</dbReference>
<keyword evidence="3" id="KW-0560">Oxidoreductase</keyword>
<dbReference type="PANTHER" id="PTHR43544:SF7">
    <property type="entry name" value="NADB-LER2"/>
    <property type="match status" value="1"/>
</dbReference>
<dbReference type="SUPFAM" id="SSF51735">
    <property type="entry name" value="NAD(P)-binding Rossmann-fold domains"/>
    <property type="match status" value="1"/>
</dbReference>
<evidence type="ECO:0000256" key="3">
    <source>
        <dbReference type="ARBA" id="ARBA00023002"/>
    </source>
</evidence>
<dbReference type="InterPro" id="IPR036291">
    <property type="entry name" value="NAD(P)-bd_dom_sf"/>
</dbReference>
<dbReference type="Pfam" id="PF00106">
    <property type="entry name" value="adh_short"/>
    <property type="match status" value="1"/>
</dbReference>
<evidence type="ECO:0000313" key="4">
    <source>
        <dbReference type="EMBL" id="KAK5992005.1"/>
    </source>
</evidence>
<dbReference type="Gene3D" id="3.40.50.720">
    <property type="entry name" value="NAD(P)-binding Rossmann-like Domain"/>
    <property type="match status" value="1"/>
</dbReference>
<dbReference type="InterPro" id="IPR051468">
    <property type="entry name" value="Fungal_SecMetab_SDRs"/>
</dbReference>
<comment type="similarity">
    <text evidence="1">Belongs to the short-chain dehydrogenases/reductases (SDR) family.</text>
</comment>